<dbReference type="AlphaFoldDB" id="A0A023DEQ5"/>
<dbReference type="Proteomes" id="UP000023561">
    <property type="component" value="Unassembled WGS sequence"/>
</dbReference>
<keyword evidence="2" id="KW-1185">Reference proteome</keyword>
<organism evidence="1 2">
    <name type="scientific">Parageobacillus caldoxylosilyticus NBRC 107762</name>
    <dbReference type="NCBI Taxonomy" id="1220594"/>
    <lineage>
        <taxon>Bacteria</taxon>
        <taxon>Bacillati</taxon>
        <taxon>Bacillota</taxon>
        <taxon>Bacilli</taxon>
        <taxon>Bacillales</taxon>
        <taxon>Anoxybacillaceae</taxon>
        <taxon>Saccharococcus</taxon>
    </lineage>
</organism>
<dbReference type="EMBL" id="BAWO01000026">
    <property type="protein sequence ID" value="GAJ39755.1"/>
    <property type="molecule type" value="Genomic_DNA"/>
</dbReference>
<proteinExistence type="predicted"/>
<protein>
    <submittedName>
        <fullName evidence="1">Uncharacterized protein</fullName>
    </submittedName>
</protein>
<name>A0A023DEQ5_9BACL</name>
<comment type="caution">
    <text evidence="1">The sequence shown here is derived from an EMBL/GenBank/DDBJ whole genome shotgun (WGS) entry which is preliminary data.</text>
</comment>
<evidence type="ECO:0000313" key="2">
    <source>
        <dbReference type="Proteomes" id="UP000023561"/>
    </source>
</evidence>
<evidence type="ECO:0000313" key="1">
    <source>
        <dbReference type="EMBL" id="GAJ39755.1"/>
    </source>
</evidence>
<accession>A0A023DEQ5</accession>
<reference evidence="1 2" key="1">
    <citation type="submission" date="2014-04" db="EMBL/GenBank/DDBJ databases">
        <title>Whole genome shotgun sequence of Geobacillus caldoxylosilyticus NBRC 107762.</title>
        <authorList>
            <person name="Hosoyama A."/>
            <person name="Hosoyama Y."/>
            <person name="Katano-Makiyama Y."/>
            <person name="Tsuchikane K."/>
            <person name="Ohji S."/>
            <person name="Ichikawa N."/>
            <person name="Yamazoe A."/>
            <person name="Fujita N."/>
        </authorList>
    </citation>
    <scope>NUCLEOTIDE SEQUENCE [LARGE SCALE GENOMIC DNA]</scope>
    <source>
        <strain evidence="1 2">NBRC 107762</strain>
    </source>
</reference>
<sequence length="47" mass="5206">MVTMEYLAQMLLAEPVPNSTKGGVDLVAKIVVVYGPMEGMVHDRCRR</sequence>
<gene>
    <name evidence="1" type="ORF">GCA01S_026_00010</name>
</gene>